<evidence type="ECO:0000313" key="2">
    <source>
        <dbReference type="Proteomes" id="UP000176192"/>
    </source>
</evidence>
<dbReference type="PANTHER" id="PTHR36109:SF2">
    <property type="entry name" value="MEMBRANE PROTEIN"/>
    <property type="match status" value="1"/>
</dbReference>
<dbReference type="EMBL" id="MFVV01000017">
    <property type="protein sequence ID" value="OGJ03544.1"/>
    <property type="molecule type" value="Genomic_DNA"/>
</dbReference>
<proteinExistence type="predicted"/>
<comment type="caution">
    <text evidence="1">The sequence shown here is derived from an EMBL/GenBank/DDBJ whole genome shotgun (WGS) entry which is preliminary data.</text>
</comment>
<gene>
    <name evidence="1" type="ORF">A3G06_01745</name>
</gene>
<protein>
    <recommendedName>
        <fullName evidence="3">General stress protein 17M-like domain-containing protein</fullName>
    </recommendedName>
</protein>
<name>A0A1F6YAY1_9BACT</name>
<sequence>MNTTVGVFSTHQEAEDAINELRAFGVPESNLSYLYVDVDGRIRDDIGGKKVGSGAATGATTGAVIGAIAGLAVANGVLPGLGTFFVAGPLAAALGLTGAVATTAAGAATGLAAGGIIGALSKIGIDSTDAALYQSLVERGDVFVVAKTEDLVTKDVFIKGGAKEVREYTGV</sequence>
<evidence type="ECO:0000313" key="1">
    <source>
        <dbReference type="EMBL" id="OGJ03544.1"/>
    </source>
</evidence>
<organism evidence="1 2">
    <name type="scientific">Candidatus Nomurabacteria bacterium RIFCSPLOWO2_12_FULL_46_14</name>
    <dbReference type="NCBI Taxonomy" id="1801797"/>
    <lineage>
        <taxon>Bacteria</taxon>
        <taxon>Candidatus Nomuraibacteriota</taxon>
    </lineage>
</organism>
<dbReference type="AlphaFoldDB" id="A0A1F6YAY1"/>
<accession>A0A1F6YAY1</accession>
<dbReference type="InterPro" id="IPR052948">
    <property type="entry name" value="Low_temp-induced_all0457"/>
</dbReference>
<dbReference type="PANTHER" id="PTHR36109">
    <property type="entry name" value="MEMBRANE PROTEIN-RELATED"/>
    <property type="match status" value="1"/>
</dbReference>
<evidence type="ECO:0008006" key="3">
    <source>
        <dbReference type="Google" id="ProtNLM"/>
    </source>
</evidence>
<dbReference type="Proteomes" id="UP000176192">
    <property type="component" value="Unassembled WGS sequence"/>
</dbReference>
<dbReference type="STRING" id="1801797.A3G06_01745"/>
<reference evidence="1 2" key="1">
    <citation type="journal article" date="2016" name="Nat. Commun.">
        <title>Thousands of microbial genomes shed light on interconnected biogeochemical processes in an aquifer system.</title>
        <authorList>
            <person name="Anantharaman K."/>
            <person name="Brown C.T."/>
            <person name="Hug L.A."/>
            <person name="Sharon I."/>
            <person name="Castelle C.J."/>
            <person name="Probst A.J."/>
            <person name="Thomas B.C."/>
            <person name="Singh A."/>
            <person name="Wilkins M.J."/>
            <person name="Karaoz U."/>
            <person name="Brodie E.L."/>
            <person name="Williams K.H."/>
            <person name="Hubbard S.S."/>
            <person name="Banfield J.F."/>
        </authorList>
    </citation>
    <scope>NUCLEOTIDE SEQUENCE [LARGE SCALE GENOMIC DNA]</scope>
</reference>